<feature type="transmembrane region" description="Helical" evidence="9">
    <location>
        <begin position="32"/>
        <end position="52"/>
    </location>
</feature>
<keyword evidence="8" id="KW-0050">Antiport</keyword>
<evidence type="ECO:0000256" key="4">
    <source>
        <dbReference type="ARBA" id="ARBA00022475"/>
    </source>
</evidence>
<dbReference type="GO" id="GO:0015385">
    <property type="term" value="F:sodium:proton antiporter activity"/>
    <property type="evidence" value="ECO:0007669"/>
    <property type="project" value="TreeGrafter"/>
</dbReference>
<dbReference type="PANTHER" id="PTHR34702">
    <property type="entry name" value="NA(+)/H(+) ANTIPORTER SUBUNIT F1"/>
    <property type="match status" value="1"/>
</dbReference>
<feature type="transmembrane region" description="Helical" evidence="9">
    <location>
        <begin position="6"/>
        <end position="25"/>
    </location>
</feature>
<reference evidence="10 11" key="1">
    <citation type="submission" date="2014-02" db="EMBL/GenBank/DDBJ databases">
        <title>The small core and large imbalanced accessory genome model reveals a collaborative survival strategy of Sorangium cellulosum strains in nature.</title>
        <authorList>
            <person name="Han K."/>
            <person name="Peng R."/>
            <person name="Blom J."/>
            <person name="Li Y.-Z."/>
        </authorList>
    </citation>
    <scope>NUCLEOTIDE SEQUENCE [LARGE SCALE GENOMIC DNA]</scope>
    <source>
        <strain evidence="10 11">So0157-18</strain>
    </source>
</reference>
<dbReference type="EMBL" id="JELX01004475">
    <property type="protein sequence ID" value="KYF47749.1"/>
    <property type="molecule type" value="Genomic_DNA"/>
</dbReference>
<accession>A0A150NZJ9</accession>
<evidence type="ECO:0000256" key="1">
    <source>
        <dbReference type="ARBA" id="ARBA00004651"/>
    </source>
</evidence>
<evidence type="ECO:0000313" key="10">
    <source>
        <dbReference type="EMBL" id="KYF47749.1"/>
    </source>
</evidence>
<dbReference type="GO" id="GO:0005886">
    <property type="term" value="C:plasma membrane"/>
    <property type="evidence" value="ECO:0007669"/>
    <property type="project" value="UniProtKB-SubCell"/>
</dbReference>
<keyword evidence="3 8" id="KW-0813">Transport</keyword>
<evidence type="ECO:0000256" key="2">
    <source>
        <dbReference type="ARBA" id="ARBA00009212"/>
    </source>
</evidence>
<dbReference type="Pfam" id="PF04066">
    <property type="entry name" value="MrpF_PhaF"/>
    <property type="match status" value="1"/>
</dbReference>
<evidence type="ECO:0000256" key="5">
    <source>
        <dbReference type="ARBA" id="ARBA00022692"/>
    </source>
</evidence>
<proteinExistence type="inferred from homology"/>
<name>A0A150NZJ9_SORCE</name>
<dbReference type="Proteomes" id="UP000075604">
    <property type="component" value="Unassembled WGS sequence"/>
</dbReference>
<keyword evidence="6 9" id="KW-1133">Transmembrane helix</keyword>
<organism evidence="10 11">
    <name type="scientific">Sorangium cellulosum</name>
    <name type="common">Polyangium cellulosum</name>
    <dbReference type="NCBI Taxonomy" id="56"/>
    <lineage>
        <taxon>Bacteria</taxon>
        <taxon>Pseudomonadati</taxon>
        <taxon>Myxococcota</taxon>
        <taxon>Polyangia</taxon>
        <taxon>Polyangiales</taxon>
        <taxon>Polyangiaceae</taxon>
        <taxon>Sorangium</taxon>
    </lineage>
</organism>
<evidence type="ECO:0000256" key="6">
    <source>
        <dbReference type="ARBA" id="ARBA00022989"/>
    </source>
</evidence>
<evidence type="ECO:0000256" key="3">
    <source>
        <dbReference type="ARBA" id="ARBA00022448"/>
    </source>
</evidence>
<dbReference type="AlphaFoldDB" id="A0A150NZJ9"/>
<keyword evidence="7 8" id="KW-0472">Membrane</keyword>
<protein>
    <submittedName>
        <fullName evidence="10">Cation:proton antiporter</fullName>
    </submittedName>
</protein>
<feature type="transmembrane region" description="Helical" evidence="9">
    <location>
        <begin position="58"/>
        <end position="81"/>
    </location>
</feature>
<dbReference type="InterPro" id="IPR007208">
    <property type="entry name" value="MrpF/PhaF-like"/>
</dbReference>
<evidence type="ECO:0000256" key="9">
    <source>
        <dbReference type="SAM" id="Phobius"/>
    </source>
</evidence>
<comment type="subcellular location">
    <subcellularLocation>
        <location evidence="1 8">Cell membrane</location>
        <topology evidence="1 8">Multi-pass membrane protein</topology>
    </subcellularLocation>
</comment>
<keyword evidence="4 8" id="KW-1003">Cell membrane</keyword>
<evidence type="ECO:0000313" key="11">
    <source>
        <dbReference type="Proteomes" id="UP000075604"/>
    </source>
</evidence>
<evidence type="ECO:0000256" key="8">
    <source>
        <dbReference type="PIRNR" id="PIRNR028784"/>
    </source>
</evidence>
<evidence type="ECO:0000256" key="7">
    <source>
        <dbReference type="ARBA" id="ARBA00023136"/>
    </source>
</evidence>
<comment type="similarity">
    <text evidence="2 8">Belongs to the CPA3 antiporters (TC 2.A.63) subunit F family.</text>
</comment>
<dbReference type="PANTHER" id="PTHR34702:SF1">
    <property type="entry name" value="NA(+)_H(+) ANTIPORTER SUBUNIT F"/>
    <property type="match status" value="1"/>
</dbReference>
<comment type="caution">
    <text evidence="10">The sequence shown here is derived from an EMBL/GenBank/DDBJ whole genome shotgun (WGS) entry which is preliminary data.</text>
</comment>
<sequence length="88" mass="9335">MTPLLLVAIAVVTVAFVVAFIRLLLGPSLPDRVVAMDLMATVGSGGIALYAMVTDQGILLDAVMVLSLIFFLGTIAFAYYLQRQGETS</sequence>
<keyword evidence="5 9" id="KW-0812">Transmembrane</keyword>
<gene>
    <name evidence="10" type="ORF">BE04_02170</name>
</gene>
<dbReference type="PIRSF" id="PIRSF028784">
    <property type="entry name" value="MrpF"/>
    <property type="match status" value="1"/>
</dbReference>
<keyword evidence="8" id="KW-0406">Ion transport</keyword>